<name>A0AAW6T3Q9_9BACI</name>
<evidence type="ECO:0000313" key="1">
    <source>
        <dbReference type="EMBL" id="MDH5163934.1"/>
    </source>
</evidence>
<evidence type="ECO:0000313" key="2">
    <source>
        <dbReference type="Proteomes" id="UP001159179"/>
    </source>
</evidence>
<proteinExistence type="predicted"/>
<dbReference type="EMBL" id="JAROYP010000020">
    <property type="protein sequence ID" value="MDH5163934.1"/>
    <property type="molecule type" value="Genomic_DNA"/>
</dbReference>
<dbReference type="Proteomes" id="UP001159179">
    <property type="component" value="Unassembled WGS sequence"/>
</dbReference>
<protein>
    <submittedName>
        <fullName evidence="1">Uncharacterized protein</fullName>
    </submittedName>
</protein>
<gene>
    <name evidence="1" type="ORF">P5X88_23620</name>
</gene>
<accession>A0AAW6T3Q9</accession>
<reference evidence="1" key="1">
    <citation type="submission" date="2023-03" db="EMBL/GenBank/DDBJ databases">
        <title>Bacterial isolates from washroom surfaces on a university campus.</title>
        <authorList>
            <person name="Holman D.B."/>
            <person name="Gzyl K.E."/>
            <person name="Taheri A.E."/>
        </authorList>
    </citation>
    <scope>NUCLEOTIDE SEQUENCE</scope>
    <source>
        <strain evidence="1">RD03</strain>
    </source>
</reference>
<dbReference type="AlphaFoldDB" id="A0AAW6T3Q9"/>
<comment type="caution">
    <text evidence="1">The sequence shown here is derived from an EMBL/GenBank/DDBJ whole genome shotgun (WGS) entry which is preliminary data.</text>
</comment>
<organism evidence="1 2">
    <name type="scientific">Heyndrickxia oleronia</name>
    <dbReference type="NCBI Taxonomy" id="38875"/>
    <lineage>
        <taxon>Bacteria</taxon>
        <taxon>Bacillati</taxon>
        <taxon>Bacillota</taxon>
        <taxon>Bacilli</taxon>
        <taxon>Bacillales</taxon>
        <taxon>Bacillaceae</taxon>
        <taxon>Heyndrickxia</taxon>
    </lineage>
</organism>
<sequence>MVDDLTLTFYKDFKTGQFHITIAFNKEYINQFDDKYIQVDRAYYVYEDVFELVLNDAAKILQQVHKNGEYDETKLSNKKILYVPSTYVELKSEEEGSLVIKRDGKHYLILK</sequence>